<keyword evidence="1" id="KW-0732">Signal</keyword>
<reference evidence="3" key="1">
    <citation type="submission" date="2016-10" db="EMBL/GenBank/DDBJ databases">
        <authorList>
            <person name="Varghese N."/>
            <person name="Submissions S."/>
        </authorList>
    </citation>
    <scope>NUCLEOTIDE SEQUENCE [LARGE SCALE GENOMIC DNA]</scope>
    <source>
        <strain evidence="3">DSM 20524</strain>
    </source>
</reference>
<protein>
    <submittedName>
        <fullName evidence="2">Uncharacterized protein</fullName>
    </submittedName>
</protein>
<gene>
    <name evidence="2" type="ORF">SAMN05661109_01584</name>
</gene>
<evidence type="ECO:0000313" key="2">
    <source>
        <dbReference type="EMBL" id="SES01342.1"/>
    </source>
</evidence>
<dbReference type="SUPFAM" id="SSF50998">
    <property type="entry name" value="Quinoprotein alcohol dehydrogenase-like"/>
    <property type="match status" value="1"/>
</dbReference>
<dbReference type="AlphaFoldDB" id="A0A1H9TWB5"/>
<dbReference type="Proteomes" id="UP000198929">
    <property type="component" value="Unassembled WGS sequence"/>
</dbReference>
<accession>A0A1H9TWB5</accession>
<organism evidence="2 3">
    <name type="scientific">Corynebacterium cystitidis DSM 20524</name>
    <dbReference type="NCBI Taxonomy" id="1121357"/>
    <lineage>
        <taxon>Bacteria</taxon>
        <taxon>Bacillati</taxon>
        <taxon>Actinomycetota</taxon>
        <taxon>Actinomycetes</taxon>
        <taxon>Mycobacteriales</taxon>
        <taxon>Corynebacteriaceae</taxon>
        <taxon>Corynebacterium</taxon>
    </lineage>
</organism>
<dbReference type="RefSeq" id="WP_092258691.1">
    <property type="nucleotide sequence ID" value="NZ_CP047199.1"/>
</dbReference>
<proteinExistence type="predicted"/>
<feature type="chain" id="PRO_5039098908" evidence="1">
    <location>
        <begin position="29"/>
        <end position="510"/>
    </location>
</feature>
<dbReference type="InterPro" id="IPR011047">
    <property type="entry name" value="Quinoprotein_ADH-like_sf"/>
</dbReference>
<evidence type="ECO:0000256" key="1">
    <source>
        <dbReference type="SAM" id="SignalP"/>
    </source>
</evidence>
<evidence type="ECO:0000313" key="3">
    <source>
        <dbReference type="Proteomes" id="UP000198929"/>
    </source>
</evidence>
<feature type="signal peptide" evidence="1">
    <location>
        <begin position="1"/>
        <end position="28"/>
    </location>
</feature>
<dbReference type="EMBL" id="FOGQ01000006">
    <property type="protein sequence ID" value="SES01342.1"/>
    <property type="molecule type" value="Genomic_DNA"/>
</dbReference>
<keyword evidence="3" id="KW-1185">Reference proteome</keyword>
<dbReference type="STRING" id="1121357.SAMN05661109_01584"/>
<dbReference type="PROSITE" id="PS51257">
    <property type="entry name" value="PROKAR_LIPOPROTEIN"/>
    <property type="match status" value="1"/>
</dbReference>
<sequence length="510" mass="56945">MYINNKKQKLKSSGLWLAITLTASSLVACTEESSVDSGEFTVEHVAENIPDEYLFATWGSLIPKWSYGQFLPNFPITAAFGEWYPELEDPENWTMYGRSIEPVYRSWLIRLADNPAFTRPMENAYFQPADDAAVTSLNGMAYYRAFDFPNFSRNSDAQKKVAFQIIDDMVHAIIVERWTQSASGLTNKKEAAHVAVINLENGETITESPVALPDDVDRDLYPVAVDDENVYFYQSTQGRSFGGFFGENDPTFDAEMYPYGVGARDNRMIIVSKSQGEVVSDFTFESVGEEPSFSLHNGEAKVYYSDQAGASYSHNILSDAKEEIVRDFHVSHWRATSEGVFAVGYRKNDWLEYQERRSGFDKVDSDYRVRPSIVREWNPGEIITAETAIPAASESKDMQVRLGANDVVTIVSKHLFSSETGLVVLDLDSGEEVFAESGDNLGNQKINLASADDQYLLVIDSGGGGSVTDLSTGNTVEEVNNLLPVDTLQGKSLKRKPSSFEYDENYIELE</sequence>
<name>A0A1H9TWB5_9CORY</name>